<reference evidence="1 2" key="1">
    <citation type="journal article" date="2011" name="J. Bacteriol.">
        <title>Genome sequence of 'Pedosphaera parvula' Ellin514, an aerobic Verrucomicrobial isolate from pasture soil.</title>
        <authorList>
            <person name="Kant R."/>
            <person name="van Passel M.W."/>
            <person name="Sangwan P."/>
            <person name="Palva A."/>
            <person name="Lucas S."/>
            <person name="Copeland A."/>
            <person name="Lapidus A."/>
            <person name="Glavina Del Rio T."/>
            <person name="Dalin E."/>
            <person name="Tice H."/>
            <person name="Bruce D."/>
            <person name="Goodwin L."/>
            <person name="Pitluck S."/>
            <person name="Chertkov O."/>
            <person name="Larimer F.W."/>
            <person name="Land M.L."/>
            <person name="Hauser L."/>
            <person name="Brettin T.S."/>
            <person name="Detter J.C."/>
            <person name="Han S."/>
            <person name="de Vos W.M."/>
            <person name="Janssen P.H."/>
            <person name="Smidt H."/>
        </authorList>
    </citation>
    <scope>NUCLEOTIDE SEQUENCE [LARGE SCALE GENOMIC DNA]</scope>
    <source>
        <strain evidence="1 2">Ellin514</strain>
    </source>
</reference>
<sequence length="53" mass="5730">MPKLIFVVELETVGVISGDKENYLKGKGISWSKNPNKKTSLVAETGLVIVIGQ</sequence>
<name>B9XP04_PEDPL</name>
<proteinExistence type="predicted"/>
<evidence type="ECO:0000313" key="1">
    <source>
        <dbReference type="EMBL" id="EEF58470.1"/>
    </source>
</evidence>
<dbReference type="Proteomes" id="UP000003688">
    <property type="component" value="Unassembled WGS sequence"/>
</dbReference>
<gene>
    <name evidence="1" type="ORF">Cflav_PD1093</name>
</gene>
<evidence type="ECO:0000313" key="2">
    <source>
        <dbReference type="Proteomes" id="UP000003688"/>
    </source>
</evidence>
<keyword evidence="2" id="KW-1185">Reference proteome</keyword>
<dbReference type="AlphaFoldDB" id="B9XP04"/>
<protein>
    <submittedName>
        <fullName evidence="1">Uncharacterized protein</fullName>
    </submittedName>
</protein>
<dbReference type="EMBL" id="ABOX02000043">
    <property type="protein sequence ID" value="EEF58470.1"/>
    <property type="molecule type" value="Genomic_DNA"/>
</dbReference>
<dbReference type="RefSeq" id="WP_007417540.1">
    <property type="nucleotide sequence ID" value="NZ_ABOX02000043.1"/>
</dbReference>
<organism evidence="1 2">
    <name type="scientific">Pedosphaera parvula (strain Ellin514)</name>
    <dbReference type="NCBI Taxonomy" id="320771"/>
    <lineage>
        <taxon>Bacteria</taxon>
        <taxon>Pseudomonadati</taxon>
        <taxon>Verrucomicrobiota</taxon>
        <taxon>Pedosphaerae</taxon>
        <taxon>Pedosphaerales</taxon>
        <taxon>Pedosphaeraceae</taxon>
        <taxon>Pedosphaera</taxon>
    </lineage>
</organism>
<accession>B9XP04</accession>
<comment type="caution">
    <text evidence="1">The sequence shown here is derived from an EMBL/GenBank/DDBJ whole genome shotgun (WGS) entry which is preliminary data.</text>
</comment>